<proteinExistence type="predicted"/>
<evidence type="ECO:0000313" key="5">
    <source>
        <dbReference type="Proteomes" id="UP001642409"/>
    </source>
</evidence>
<dbReference type="PANTHER" id="PTHR46652:SF3">
    <property type="entry name" value="LEUCINE-RICH REPEAT-CONTAINING PROTEIN 9"/>
    <property type="match status" value="1"/>
</dbReference>
<gene>
    <name evidence="4" type="ORF">HINF_LOCUS11048</name>
    <name evidence="3" type="ORF">HINF_LOCUS9931</name>
</gene>
<reference evidence="4 5" key="2">
    <citation type="submission" date="2024-07" db="EMBL/GenBank/DDBJ databases">
        <authorList>
            <person name="Akdeniz Z."/>
        </authorList>
    </citation>
    <scope>NUCLEOTIDE SEQUENCE [LARGE SCALE GENOMIC DNA]</scope>
</reference>
<organism evidence="3">
    <name type="scientific">Hexamita inflata</name>
    <dbReference type="NCBI Taxonomy" id="28002"/>
    <lineage>
        <taxon>Eukaryota</taxon>
        <taxon>Metamonada</taxon>
        <taxon>Diplomonadida</taxon>
        <taxon>Hexamitidae</taxon>
        <taxon>Hexamitinae</taxon>
        <taxon>Hexamita</taxon>
    </lineage>
</organism>
<evidence type="ECO:0000256" key="1">
    <source>
        <dbReference type="ARBA" id="ARBA00022614"/>
    </source>
</evidence>
<dbReference type="InterPro" id="IPR032675">
    <property type="entry name" value="LRR_dom_sf"/>
</dbReference>
<dbReference type="InterPro" id="IPR001611">
    <property type="entry name" value="Leu-rich_rpt"/>
</dbReference>
<dbReference type="InterPro" id="IPR050836">
    <property type="entry name" value="SDS22/Internalin_LRR"/>
</dbReference>
<accession>A0AA86TMZ7</accession>
<protein>
    <submittedName>
        <fullName evidence="3">DUF2252 family protein</fullName>
    </submittedName>
    <submittedName>
        <fullName evidence="4">DUF2252_family protein</fullName>
    </submittedName>
</protein>
<dbReference type="Proteomes" id="UP001642409">
    <property type="component" value="Unassembled WGS sequence"/>
</dbReference>
<dbReference type="EMBL" id="CAXDID020000024">
    <property type="protein sequence ID" value="CAL5989825.1"/>
    <property type="molecule type" value="Genomic_DNA"/>
</dbReference>
<dbReference type="PANTHER" id="PTHR46652">
    <property type="entry name" value="LEUCINE-RICH REPEAT AND IQ DOMAIN-CONTAINING PROTEIN 1-RELATED"/>
    <property type="match status" value="1"/>
</dbReference>
<comment type="caution">
    <text evidence="3">The sequence shown here is derived from an EMBL/GenBank/DDBJ whole genome shotgun (WGS) entry which is preliminary data.</text>
</comment>
<keyword evidence="5" id="KW-1185">Reference proteome</keyword>
<reference evidence="3" key="1">
    <citation type="submission" date="2023-06" db="EMBL/GenBank/DDBJ databases">
        <authorList>
            <person name="Kurt Z."/>
        </authorList>
    </citation>
    <scope>NUCLEOTIDE SEQUENCE</scope>
</reference>
<dbReference type="SUPFAM" id="SSF52058">
    <property type="entry name" value="L domain-like"/>
    <property type="match status" value="1"/>
</dbReference>
<evidence type="ECO:0000313" key="4">
    <source>
        <dbReference type="EMBL" id="CAL5989825.1"/>
    </source>
</evidence>
<keyword evidence="1" id="KW-0433">Leucine-rich repeat</keyword>
<name>A0AA86TMZ7_9EUKA</name>
<dbReference type="AlphaFoldDB" id="A0AA86TMZ7"/>
<evidence type="ECO:0000313" key="3">
    <source>
        <dbReference type="EMBL" id="CAI9922286.1"/>
    </source>
</evidence>
<dbReference type="PROSITE" id="PS51450">
    <property type="entry name" value="LRR"/>
    <property type="match status" value="2"/>
</dbReference>
<sequence>MYNATSLTVYDDKTMIEKYQNLIQYEALTIWSDKDLKSLNFINSLNINTLEIYNCKNIIPKLESNIIKKLKIVNCKILSIKEFQLENLEVLCISNISNQLESKMLAQEINRFLKLKKLVLHGWIIDTTQISQMTDLTNLGLSNCCLLTTEALRTYLPFVNLEKLNMFENQKISITSLQQMTRLTQLGLSGCGLFSVDALQPLINLEELQLHQNKGINITSIQYLINLTKLNLESCNLVSLDALRPLCKLEELDISWNSIIYLQPIKELKYLCKLDARNNKIIDSQAIQQHINLEKFDLRNQEQPIKEQLEAATVWKLISSPITSLKYMCMQASHIKHQNIIFRKIITQQLHNSQYGHEPFLAQVALHFQKMNAFEDVQ</sequence>
<keyword evidence="2" id="KW-0677">Repeat</keyword>
<evidence type="ECO:0000256" key="2">
    <source>
        <dbReference type="ARBA" id="ARBA00022737"/>
    </source>
</evidence>
<dbReference type="EMBL" id="CATOUU010000248">
    <property type="protein sequence ID" value="CAI9922286.1"/>
    <property type="molecule type" value="Genomic_DNA"/>
</dbReference>
<dbReference type="Gene3D" id="3.80.10.10">
    <property type="entry name" value="Ribonuclease Inhibitor"/>
    <property type="match status" value="1"/>
</dbReference>